<accession>A0A0Q2UQJ9</accession>
<evidence type="ECO:0000313" key="5">
    <source>
        <dbReference type="Proteomes" id="UP000182125"/>
    </source>
</evidence>
<gene>
    <name evidence="1" type="ORF">A3L14_04570</name>
    <name evidence="2" type="ORF">AMR53_01565</name>
    <name evidence="3" type="ORF">SAMN05216170_1053</name>
</gene>
<dbReference type="RefSeq" id="WP_055428599.1">
    <property type="nucleotide sequence ID" value="NZ_CP015105.1"/>
</dbReference>
<keyword evidence="6" id="KW-1185">Reference proteome</keyword>
<evidence type="ECO:0000313" key="2">
    <source>
        <dbReference type="EMBL" id="KQH82944.1"/>
    </source>
</evidence>
<dbReference type="AlphaFoldDB" id="A0A0Q2UQJ9"/>
<dbReference type="EMBL" id="LIXN01000003">
    <property type="protein sequence ID" value="KQH82944.1"/>
    <property type="molecule type" value="Genomic_DNA"/>
</dbReference>
<reference evidence="2 4" key="1">
    <citation type="submission" date="2015-08" db="EMBL/GenBank/DDBJ databases">
        <title>Thermococcus thioreducens DSM 14981 genome sequencing.</title>
        <authorList>
            <person name="Hong S.-J."/>
            <person name="Kim M.-C."/>
            <person name="Shin J.-H."/>
        </authorList>
    </citation>
    <scope>NUCLEOTIDE SEQUENCE [LARGE SCALE GENOMIC DNA]</scope>
    <source>
        <strain evidence="2 4">DSM 14981</strain>
    </source>
</reference>
<reference evidence="1 6" key="2">
    <citation type="submission" date="2016-04" db="EMBL/GenBank/DDBJ databases">
        <title>Complete genome sequence of Thermococcus thioreducens type strain OGL-20P.</title>
        <authorList>
            <person name="Oger P.M."/>
        </authorList>
    </citation>
    <scope>NUCLEOTIDE SEQUENCE [LARGE SCALE GENOMIC DNA]</scope>
    <source>
        <strain evidence="1 6">OGL-20P</strain>
    </source>
</reference>
<dbReference type="KEGG" id="ttd:A3L14_04570"/>
<dbReference type="PATRIC" id="fig|277988.4.peg.330"/>
<dbReference type="Proteomes" id="UP000182125">
    <property type="component" value="Unassembled WGS sequence"/>
</dbReference>
<dbReference type="Proteomes" id="UP000051862">
    <property type="component" value="Unassembled WGS sequence"/>
</dbReference>
<dbReference type="OrthoDB" id="101109at2157"/>
<dbReference type="EMBL" id="FOIW01000001">
    <property type="protein sequence ID" value="SEV94973.1"/>
    <property type="molecule type" value="Genomic_DNA"/>
</dbReference>
<proteinExistence type="predicted"/>
<evidence type="ECO:0000313" key="6">
    <source>
        <dbReference type="Proteomes" id="UP000250136"/>
    </source>
</evidence>
<dbReference type="EMBL" id="CP015105">
    <property type="protein sequence ID" value="ASJ12203.1"/>
    <property type="molecule type" value="Genomic_DNA"/>
</dbReference>
<protein>
    <submittedName>
        <fullName evidence="2">Uncharacterized protein</fullName>
    </submittedName>
</protein>
<sequence length="167" mass="18680">MNIKGWVRANFKELLAVYFLYVILFNLVIPQSSLVSDGGGVELQGAVRLFVKGMTYTGSLNCWNSTRESVNGPYLMCSFAISRKALISRGIVVKFSSTSSEPFRIEAVREDLIVNVPPNFTDTAKLEITIRTYDVWWVGIVVPHSIRVVLALNCTGTECELSRIARR</sequence>
<name>A0A0Q2UQJ9_9EURY</name>
<reference evidence="3 5" key="3">
    <citation type="submission" date="2016-10" db="EMBL/GenBank/DDBJ databases">
        <authorList>
            <person name="de Groot N.N."/>
        </authorList>
    </citation>
    <scope>NUCLEOTIDE SEQUENCE [LARGE SCALE GENOMIC DNA]</scope>
    <source>
        <strain evidence="3 5">OGL-20</strain>
    </source>
</reference>
<evidence type="ECO:0000313" key="3">
    <source>
        <dbReference type="EMBL" id="SEV94973.1"/>
    </source>
</evidence>
<organism evidence="2 4">
    <name type="scientific">Thermococcus thioreducens</name>
    <dbReference type="NCBI Taxonomy" id="277988"/>
    <lineage>
        <taxon>Archaea</taxon>
        <taxon>Methanobacteriati</taxon>
        <taxon>Methanobacteriota</taxon>
        <taxon>Thermococci</taxon>
        <taxon>Thermococcales</taxon>
        <taxon>Thermococcaceae</taxon>
        <taxon>Thermococcus</taxon>
    </lineage>
</organism>
<evidence type="ECO:0000313" key="4">
    <source>
        <dbReference type="Proteomes" id="UP000051862"/>
    </source>
</evidence>
<dbReference type="GeneID" id="33333670"/>
<dbReference type="Proteomes" id="UP000250136">
    <property type="component" value="Chromosome"/>
</dbReference>
<dbReference type="STRING" id="277988.SAMN05216170_1053"/>
<evidence type="ECO:0000313" key="1">
    <source>
        <dbReference type="EMBL" id="ASJ12203.1"/>
    </source>
</evidence>